<dbReference type="InterPro" id="IPR018513">
    <property type="entry name" value="Cell_synthase_bac"/>
</dbReference>
<evidence type="ECO:0000256" key="7">
    <source>
        <dbReference type="ARBA" id="ARBA00022916"/>
    </source>
</evidence>
<evidence type="ECO:0000256" key="8">
    <source>
        <dbReference type="ARBA" id="ARBA00022989"/>
    </source>
</evidence>
<comment type="function">
    <text evidence="11">Catalytic subunit of cellulose synthase. It polymerizes uridine 5'-diphosphate glucose to cellulose.</text>
</comment>
<evidence type="ECO:0000256" key="9">
    <source>
        <dbReference type="ARBA" id="ARBA00023136"/>
    </source>
</evidence>
<evidence type="ECO:0000256" key="4">
    <source>
        <dbReference type="ARBA" id="ARBA00022676"/>
    </source>
</evidence>
<dbReference type="Pfam" id="PF03552">
    <property type="entry name" value="Cellulose_synt"/>
    <property type="match status" value="1"/>
</dbReference>
<protein>
    <recommendedName>
        <fullName evidence="11">Cellulose synthase catalytic subunit [UDP-forming]</fullName>
        <ecNumber evidence="11">2.4.1.12</ecNumber>
    </recommendedName>
</protein>
<name>A0A9J7BKQ6_9BACT</name>
<evidence type="ECO:0000256" key="2">
    <source>
        <dbReference type="ARBA" id="ARBA00022475"/>
    </source>
</evidence>
<dbReference type="EMBL" id="CP093313">
    <property type="protein sequence ID" value="UWZ83025.1"/>
    <property type="molecule type" value="Genomic_DNA"/>
</dbReference>
<dbReference type="NCBIfam" id="TIGR03030">
    <property type="entry name" value="CelA"/>
    <property type="match status" value="1"/>
</dbReference>
<proteinExistence type="predicted"/>
<dbReference type="EC" id="2.4.1.12" evidence="11"/>
<feature type="region of interest" description="Disordered" evidence="12">
    <location>
        <begin position="750"/>
        <end position="775"/>
    </location>
</feature>
<dbReference type="InterPro" id="IPR029044">
    <property type="entry name" value="Nucleotide-diphossugar_trans"/>
</dbReference>
<feature type="transmembrane region" description="Helical" evidence="11">
    <location>
        <begin position="550"/>
        <end position="568"/>
    </location>
</feature>
<keyword evidence="4 11" id="KW-0328">Glycosyltransferase</keyword>
<feature type="transmembrane region" description="Helical" evidence="11">
    <location>
        <begin position="1439"/>
        <end position="1460"/>
    </location>
</feature>
<dbReference type="InterPro" id="IPR005150">
    <property type="entry name" value="Cellulose_synth"/>
</dbReference>
<evidence type="ECO:0000259" key="13">
    <source>
        <dbReference type="Pfam" id="PF00535"/>
    </source>
</evidence>
<evidence type="ECO:0000256" key="11">
    <source>
        <dbReference type="RuleBase" id="RU365020"/>
    </source>
</evidence>
<keyword evidence="8 11" id="KW-1133">Transmembrane helix</keyword>
<feature type="transmembrane region" description="Helical" evidence="11">
    <location>
        <begin position="434"/>
        <end position="453"/>
    </location>
</feature>
<evidence type="ECO:0000256" key="5">
    <source>
        <dbReference type="ARBA" id="ARBA00022679"/>
    </source>
</evidence>
<dbReference type="SUPFAM" id="SSF141371">
    <property type="entry name" value="PilZ domain-like"/>
    <property type="match status" value="1"/>
</dbReference>
<dbReference type="Pfam" id="PF03170">
    <property type="entry name" value="BcsB"/>
    <property type="match status" value="1"/>
</dbReference>
<dbReference type="Gene3D" id="3.90.550.10">
    <property type="entry name" value="Spore Coat Polysaccharide Biosynthesis Protein SpsA, Chain A"/>
    <property type="match status" value="1"/>
</dbReference>
<feature type="transmembrane region" description="Helical" evidence="11">
    <location>
        <begin position="720"/>
        <end position="739"/>
    </location>
</feature>
<evidence type="ECO:0000256" key="3">
    <source>
        <dbReference type="ARBA" id="ARBA00022519"/>
    </source>
</evidence>
<dbReference type="RefSeq" id="WP_260792358.1">
    <property type="nucleotide sequence ID" value="NZ_CP093313.1"/>
</dbReference>
<dbReference type="InterPro" id="IPR001173">
    <property type="entry name" value="Glyco_trans_2-like"/>
</dbReference>
<feature type="domain" description="PilZ" evidence="14">
    <location>
        <begin position="572"/>
        <end position="665"/>
    </location>
</feature>
<keyword evidence="6 11" id="KW-0812">Transmembrane</keyword>
<evidence type="ECO:0000256" key="6">
    <source>
        <dbReference type="ARBA" id="ARBA00022692"/>
    </source>
</evidence>
<reference evidence="15" key="1">
    <citation type="submission" date="2021-04" db="EMBL/GenBank/DDBJ databases">
        <title>Phylogenetic analysis of Acidobacteriaceae.</title>
        <authorList>
            <person name="Qiu L."/>
            <person name="Zhang Q."/>
        </authorList>
    </citation>
    <scope>NUCLEOTIDE SEQUENCE</scope>
    <source>
        <strain evidence="15">DSM 25168</strain>
    </source>
</reference>
<dbReference type="Pfam" id="PF00535">
    <property type="entry name" value="Glycos_transf_2"/>
    <property type="match status" value="1"/>
</dbReference>
<keyword evidence="11" id="KW-0973">c-di-GMP</keyword>
<comment type="pathway">
    <text evidence="11">Glycan metabolism; bacterial cellulose biosynthesis.</text>
</comment>
<dbReference type="PANTHER" id="PTHR43867">
    <property type="entry name" value="CELLULOSE SYNTHASE CATALYTIC SUBUNIT A [UDP-FORMING]"/>
    <property type="match status" value="1"/>
</dbReference>
<dbReference type="GO" id="GO:0035438">
    <property type="term" value="F:cyclic-di-GMP binding"/>
    <property type="evidence" value="ECO:0007669"/>
    <property type="project" value="InterPro"/>
</dbReference>
<feature type="transmembrane region" description="Helical" evidence="11">
    <location>
        <begin position="409"/>
        <end position="428"/>
    </location>
</feature>
<dbReference type="Proteomes" id="UP001059380">
    <property type="component" value="Chromosome"/>
</dbReference>
<dbReference type="SUPFAM" id="SSF53448">
    <property type="entry name" value="Nucleotide-diphospho-sugar transferases"/>
    <property type="match status" value="1"/>
</dbReference>
<dbReference type="CDD" id="cd06421">
    <property type="entry name" value="CESA_CelA_like"/>
    <property type="match status" value="1"/>
</dbReference>
<organism evidence="15 16">
    <name type="scientific">Occallatibacter riparius</name>
    <dbReference type="NCBI Taxonomy" id="1002689"/>
    <lineage>
        <taxon>Bacteria</taxon>
        <taxon>Pseudomonadati</taxon>
        <taxon>Acidobacteriota</taxon>
        <taxon>Terriglobia</taxon>
        <taxon>Terriglobales</taxon>
        <taxon>Acidobacteriaceae</taxon>
        <taxon>Occallatibacter</taxon>
    </lineage>
</organism>
<dbReference type="PRINTS" id="PR01439">
    <property type="entry name" value="CELLSNTHASEA"/>
</dbReference>
<dbReference type="GO" id="GO:0030244">
    <property type="term" value="P:cellulose biosynthetic process"/>
    <property type="evidence" value="ECO:0007669"/>
    <property type="project" value="UniProtKB-KW"/>
</dbReference>
<keyword evidence="16" id="KW-1185">Reference proteome</keyword>
<keyword evidence="7 11" id="KW-0135">Cellulose biosynthesis</keyword>
<dbReference type="InterPro" id="IPR009875">
    <property type="entry name" value="PilZ_domain"/>
</dbReference>
<keyword evidence="5 11" id="KW-0808">Transferase</keyword>
<dbReference type="InterPro" id="IPR003919">
    <property type="entry name" value="Cell_synth_A"/>
</dbReference>
<gene>
    <name evidence="15" type="primary">bcsA</name>
    <name evidence="15" type="ORF">MOP44_20940</name>
</gene>
<evidence type="ECO:0000259" key="14">
    <source>
        <dbReference type="Pfam" id="PF07238"/>
    </source>
</evidence>
<evidence type="ECO:0000313" key="16">
    <source>
        <dbReference type="Proteomes" id="UP001059380"/>
    </source>
</evidence>
<feature type="transmembrane region" description="Helical" evidence="11">
    <location>
        <begin position="517"/>
        <end position="538"/>
    </location>
</feature>
<feature type="transmembrane region" description="Helical" evidence="11">
    <location>
        <begin position="109"/>
        <end position="130"/>
    </location>
</feature>
<comment type="subcellular location">
    <subcellularLocation>
        <location evidence="1">Cell inner membrane</location>
        <topology evidence="1">Multi-pass membrane protein</topology>
    </subcellularLocation>
</comment>
<feature type="transmembrane region" description="Helical" evidence="11">
    <location>
        <begin position="20"/>
        <end position="37"/>
    </location>
</feature>
<dbReference type="GO" id="GO:0016760">
    <property type="term" value="F:cellulose synthase (UDP-forming) activity"/>
    <property type="evidence" value="ECO:0007669"/>
    <property type="project" value="UniProtKB-EC"/>
</dbReference>
<sequence>MTPTGLWQDIGAGENLLMRLLRFVFLGAAAVAFYFLAVLPLTWPQQAVCGLLTLLMAMALSRSSDSYLITLTLMIMSMFCTFRYGYWRISSTVQFFEDPANHPGMLDGFFILSLVLAEVYAFIILFLGYFQTIWPLRRAPVALPDDEDEWPHIDVLIPTYNEPLDVVRYTALGALNMDWPADKMHVYILDDGRRKEFEQFAFEAGIGYKTRTDNKHAKAGNINTALKALSSPYVAIFDCDHVPTRSFLQMTMGWFMRDSKLAMLQTPHHFYSPDPFERNLQQFRIIPNEGELFYGIVQDGNDFWNATFFCGSCAVLRREALDEIGGIAVETVTEDAHTSLRMQMNGWGTAYINIPQAAGLATERLSAHVGQRIRWARGMIQILRTDNPLFAPGLKFPQRLCYFNAMMHFMYAIPRLIFLTAPLIYLILSHTNVPGYWAAILAYALPHLILSNVTNSRIQGEHRHSFWNEIYETVLSPYILLPTVMALINPKLGKFNVTAKGGVVRQTFFDTKIAQPFLILLLFNVAGLLVAIPRYFIWDRDRPGTVLMNVLWSVFNIIILGVTTAVAREMRQLRTTVRISIVTPVMARMPDGSLIEGETVDMSSGGTAIRFNQTVELAPQTEVMLAFPMPNGTQQLHAKVVGGDGATLRVKFENLTIAEQEVLTMVLYSRADSWLGWGESRESDNVLKSLSRIFQISMHGLSQTAKSLVTPRAKSKKKKAASVAAATSAVLVIAAMIGLDAPRLHAQPAVSASGEQARPGTTAASAVPAPPGQFRDTFSLGDTGSSQIDMHGVDSSTTIYFTLPQTHVAKTAKIHVSYAFSPALLPEISHLKLILNGTLFATIEPTPDGSGRSKGEVSEAEFNIPPELMVHNNALTMQFIGHYTLMCEDPANSTLWARVHRTTYLDMQGDLLPLADDLKQLPLPFLDAAVVQPLSLPVVFASAPDSKAIQAAGIVTSYFGMISEGRPVRFPVHIGELPAGNAVIISDSPSNLPAGINLGAGASGPIVAMRPNPNDPYGKVLVVAGGDPDQVIQAAQAVALQSGLLQGPQASIDRLDLPARRPADSAPRWAQTDQKIALWDYKARDSMQGDGSAPLNVYFRIPPDIYFADRPNSILHMSYRYNSIPIGPISSMQIRINNAFLGSIPLTPGQEASKRSEIDLPVPVVNLRPFSNSLSFDFTFQLLRKGNCQDTTPINMQGAVLGDSYLDLRGYPHYAPLPNLEIFANSGFPFTRYPDLATTTVVLPPTPTSEEIETFITLMGHFGRQSGYPTLRVTVAGPDAMQAGAASDFLVIGIGEDQPAFDKINKFLPVALSSGRVQTHDTQGFFAPIHRAWWKVQTNERAESGELIASGSPDGIIEGIESPFMSGSSIVAIRMKDAATFAPFMQTFLYVQQASDIQGSISMLLGTRFQSFRVGSAIYHVGTLPWWTRLTMQFREVPWLVAIIVMLLAFLLAIWMRNWLRMKARARLKMLD</sequence>
<comment type="cofactor">
    <cofactor evidence="11">
        <name>Mg(2+)</name>
        <dbReference type="ChEBI" id="CHEBI:18420"/>
    </cofactor>
</comment>
<dbReference type="Gene3D" id="2.60.120.260">
    <property type="entry name" value="Galactose-binding domain-like"/>
    <property type="match status" value="2"/>
</dbReference>
<dbReference type="InterPro" id="IPR050321">
    <property type="entry name" value="Glycosyltr_2/OpgH_subfam"/>
</dbReference>
<evidence type="ECO:0000256" key="12">
    <source>
        <dbReference type="SAM" id="MobiDB-lite"/>
    </source>
</evidence>
<dbReference type="Gene3D" id="2.40.10.220">
    <property type="entry name" value="predicted glycosyltransferase like domains"/>
    <property type="match status" value="1"/>
</dbReference>
<keyword evidence="3 11" id="KW-0997">Cell inner membrane</keyword>
<evidence type="ECO:0000313" key="15">
    <source>
        <dbReference type="EMBL" id="UWZ83025.1"/>
    </source>
</evidence>
<dbReference type="Pfam" id="PF07238">
    <property type="entry name" value="PilZ"/>
    <property type="match status" value="1"/>
</dbReference>
<dbReference type="GO" id="GO:0006011">
    <property type="term" value="P:UDP-alpha-D-glucose metabolic process"/>
    <property type="evidence" value="ECO:0007669"/>
    <property type="project" value="InterPro"/>
</dbReference>
<feature type="domain" description="Glycosyltransferase 2-like" evidence="13">
    <location>
        <begin position="155"/>
        <end position="325"/>
    </location>
</feature>
<evidence type="ECO:0000256" key="10">
    <source>
        <dbReference type="ARBA" id="ARBA00048682"/>
    </source>
</evidence>
<dbReference type="GO" id="GO:0005886">
    <property type="term" value="C:plasma membrane"/>
    <property type="evidence" value="ECO:0007669"/>
    <property type="project" value="UniProtKB-SubCell"/>
</dbReference>
<comment type="catalytic activity">
    <reaction evidence="10 11">
        <text>[(1-&gt;4)-beta-D-glucosyl](n) + UDP-alpha-D-glucose = [(1-&gt;4)-beta-D-glucosyl](n+1) + UDP + H(+)</text>
        <dbReference type="Rhea" id="RHEA:19929"/>
        <dbReference type="Rhea" id="RHEA-COMP:10033"/>
        <dbReference type="Rhea" id="RHEA-COMP:10034"/>
        <dbReference type="ChEBI" id="CHEBI:15378"/>
        <dbReference type="ChEBI" id="CHEBI:18246"/>
        <dbReference type="ChEBI" id="CHEBI:58223"/>
        <dbReference type="ChEBI" id="CHEBI:58885"/>
        <dbReference type="EC" id="2.4.1.12"/>
    </reaction>
</comment>
<feature type="transmembrane region" description="Helical" evidence="11">
    <location>
        <begin position="67"/>
        <end position="89"/>
    </location>
</feature>
<keyword evidence="9 11" id="KW-0472">Membrane</keyword>
<evidence type="ECO:0000256" key="1">
    <source>
        <dbReference type="ARBA" id="ARBA00004429"/>
    </source>
</evidence>
<dbReference type="PANTHER" id="PTHR43867:SF2">
    <property type="entry name" value="CELLULOSE SYNTHASE CATALYTIC SUBUNIT A [UDP-FORMING]"/>
    <property type="match status" value="1"/>
</dbReference>
<dbReference type="KEGG" id="orp:MOP44_20940"/>
<accession>A0A9J7BKQ6</accession>
<keyword evidence="2 11" id="KW-1003">Cell membrane</keyword>